<feature type="domain" description="HAT C-terminal dimerisation" evidence="1">
    <location>
        <begin position="211"/>
        <end position="262"/>
    </location>
</feature>
<dbReference type="GO" id="GO:0046983">
    <property type="term" value="F:protein dimerization activity"/>
    <property type="evidence" value="ECO:0007669"/>
    <property type="project" value="InterPro"/>
</dbReference>
<dbReference type="SUPFAM" id="SSF53098">
    <property type="entry name" value="Ribonuclease H-like"/>
    <property type="match status" value="1"/>
</dbReference>
<proteinExistence type="predicted"/>
<dbReference type="PANTHER" id="PTHR37162:SF1">
    <property type="entry name" value="BED-TYPE DOMAIN-CONTAINING PROTEIN"/>
    <property type="match status" value="1"/>
</dbReference>
<evidence type="ECO:0000313" key="2">
    <source>
        <dbReference type="EnsemblMetazoa" id="XP_038055187.1"/>
    </source>
</evidence>
<dbReference type="OMA" id="NEINESW"/>
<organism evidence="2 3">
    <name type="scientific">Patiria miniata</name>
    <name type="common">Bat star</name>
    <name type="synonym">Asterina miniata</name>
    <dbReference type="NCBI Taxonomy" id="46514"/>
    <lineage>
        <taxon>Eukaryota</taxon>
        <taxon>Metazoa</taxon>
        <taxon>Echinodermata</taxon>
        <taxon>Eleutherozoa</taxon>
        <taxon>Asterozoa</taxon>
        <taxon>Asteroidea</taxon>
        <taxon>Valvatacea</taxon>
        <taxon>Valvatida</taxon>
        <taxon>Asterinidae</taxon>
        <taxon>Patiria</taxon>
    </lineage>
</organism>
<dbReference type="OrthoDB" id="5966560at2759"/>
<dbReference type="RefSeq" id="XP_038055187.1">
    <property type="nucleotide sequence ID" value="XM_038199259.1"/>
</dbReference>
<dbReference type="InterPro" id="IPR012337">
    <property type="entry name" value="RNaseH-like_sf"/>
</dbReference>
<accession>A0A913ZUD2</accession>
<name>A0A913ZUD2_PATMI</name>
<sequence length="296" mass="33976">MQDLNFQLFCYFLDAVLLIFDQANTLLQLDKPCIHILLRTLLQQLKDLLNCFVKPSVVNASKKITQVQHQNIQNQKSDQSLFVGKKTNDFIAANTNSKELDLPKFYASVRRFFSKAVEYMLKKFPYDDPVLSHAAVVDVTVGEDMEFASVEFFVQHFLCIQLNSNDNDKLEREFMVYQTRDLPESITSCDRADTQWHLMSRQKDGNGQLIYSLLSKVMLAILCIFHSNADCERIFSLVTKNRTEFRPNMKTETLSSLITHKQFIVAKGTVCHRQTYSLATLQKAKSATYAQLSGSK</sequence>
<evidence type="ECO:0000259" key="1">
    <source>
        <dbReference type="Pfam" id="PF05699"/>
    </source>
</evidence>
<keyword evidence="3" id="KW-1185">Reference proteome</keyword>
<dbReference type="Proteomes" id="UP000887568">
    <property type="component" value="Unplaced"/>
</dbReference>
<evidence type="ECO:0000313" key="3">
    <source>
        <dbReference type="Proteomes" id="UP000887568"/>
    </source>
</evidence>
<dbReference type="PANTHER" id="PTHR37162">
    <property type="entry name" value="HAT FAMILY DIMERISATION DOMAINCONTAINING PROTEIN-RELATED"/>
    <property type="match status" value="1"/>
</dbReference>
<reference evidence="2" key="1">
    <citation type="submission" date="2022-11" db="UniProtKB">
        <authorList>
            <consortium name="EnsemblMetazoa"/>
        </authorList>
    </citation>
    <scope>IDENTIFICATION</scope>
</reference>
<dbReference type="AlphaFoldDB" id="A0A913ZUD2"/>
<dbReference type="InterPro" id="IPR008906">
    <property type="entry name" value="HATC_C_dom"/>
</dbReference>
<dbReference type="EnsemblMetazoa" id="XM_038199259.1">
    <property type="protein sequence ID" value="XP_038055187.1"/>
    <property type="gene ID" value="LOC119727389"/>
</dbReference>
<dbReference type="GeneID" id="119727389"/>
<dbReference type="Pfam" id="PF05699">
    <property type="entry name" value="Dimer_Tnp_hAT"/>
    <property type="match status" value="1"/>
</dbReference>
<protein>
    <recommendedName>
        <fullName evidence="1">HAT C-terminal dimerisation domain-containing protein</fullName>
    </recommendedName>
</protein>